<proteinExistence type="predicted"/>
<organism evidence="2 3">
    <name type="scientific">[Clostridium] asparagiforme DSM 15981</name>
    <dbReference type="NCBI Taxonomy" id="518636"/>
    <lineage>
        <taxon>Bacteria</taxon>
        <taxon>Bacillati</taxon>
        <taxon>Bacillota</taxon>
        <taxon>Clostridia</taxon>
        <taxon>Lachnospirales</taxon>
        <taxon>Lachnospiraceae</taxon>
        <taxon>Enterocloster</taxon>
    </lineage>
</organism>
<dbReference type="Proteomes" id="UP000004756">
    <property type="component" value="Unassembled WGS sequence"/>
</dbReference>
<evidence type="ECO:0000313" key="2">
    <source>
        <dbReference type="EMBL" id="EEG52784.1"/>
    </source>
</evidence>
<gene>
    <name evidence="2" type="ORF">CLOSTASPAR_05165</name>
</gene>
<keyword evidence="3" id="KW-1185">Reference proteome</keyword>
<dbReference type="EMBL" id="ACCJ01000426">
    <property type="protein sequence ID" value="EEG52784.1"/>
    <property type="molecule type" value="Genomic_DNA"/>
</dbReference>
<feature type="region of interest" description="Disordered" evidence="1">
    <location>
        <begin position="58"/>
        <end position="83"/>
    </location>
</feature>
<dbReference type="AlphaFoldDB" id="C0D7B8"/>
<sequence length="83" mass="9727">MTSLLSTVRIQHFSASRKDAEMRRNLRLIFCFNAGLEMRRKFRLIIFASHFAENFRRSEKGGERRAGVRRASPRVFTESPPAR</sequence>
<reference evidence="2 3" key="1">
    <citation type="submission" date="2009-02" db="EMBL/GenBank/DDBJ databases">
        <title>Draft genome sequence of Clostridium asparagiforme (DSM 15981).</title>
        <authorList>
            <person name="Sudarsanam P."/>
            <person name="Ley R."/>
            <person name="Guruge J."/>
            <person name="Turnbaugh P.J."/>
            <person name="Mahowald M."/>
            <person name="Liep D."/>
            <person name="Gordon J."/>
        </authorList>
    </citation>
    <scope>NUCLEOTIDE SEQUENCE [LARGE SCALE GENOMIC DNA]</scope>
    <source>
        <strain evidence="2 3">DSM 15981</strain>
    </source>
</reference>
<name>C0D7B8_9FIRM</name>
<evidence type="ECO:0000313" key="3">
    <source>
        <dbReference type="Proteomes" id="UP000004756"/>
    </source>
</evidence>
<accession>C0D7B8</accession>
<evidence type="ECO:0000256" key="1">
    <source>
        <dbReference type="SAM" id="MobiDB-lite"/>
    </source>
</evidence>
<dbReference type="HOGENOM" id="CLU_2536568_0_0_9"/>
<protein>
    <submittedName>
        <fullName evidence="2">Uncharacterized protein</fullName>
    </submittedName>
</protein>
<comment type="caution">
    <text evidence="2">The sequence shown here is derived from an EMBL/GenBank/DDBJ whole genome shotgun (WGS) entry which is preliminary data.</text>
</comment>